<evidence type="ECO:0000313" key="2">
    <source>
        <dbReference type="EMBL" id="MBS2968603.1"/>
    </source>
</evidence>
<sequence length="340" mass="38408">MNFCTSCTPAPPFPDKGFLLLHNLERNFKPSKFTEYADGSLSIPYSNVKELASLLQDLHEQTNTSLLKGALSKDPEQPLAYSPFSYIYERVIYKDLVSIINKGDFLSFFQPIVNLESGKIFGYESLLRSFDPPVSPFKLFDTAIKTGMQSILDRRARELAIIARSNKIQRGVKSFINFIPSSIYNPEHCLQHTFKMVKQYGVSPDDLIFEVVETEKISDMEHLKSILETYRANGMKVALDDMGSGYSTYEVLENLKPDFVKIDREYITDCHKNYGKQTFLKNVQALANDLSITVLAEGIETEDEYTFLQSIGIPLGQGYLIGKPEETPAAQEKLFAGVVQ</sequence>
<dbReference type="InterPro" id="IPR050706">
    <property type="entry name" value="Cyclic-di-GMP_PDE-like"/>
</dbReference>
<feature type="domain" description="EAL" evidence="1">
    <location>
        <begin position="89"/>
        <end position="338"/>
    </location>
</feature>
<dbReference type="EMBL" id="JAGVRK010000001">
    <property type="protein sequence ID" value="MBS2968603.1"/>
    <property type="molecule type" value="Genomic_DNA"/>
</dbReference>
<gene>
    <name evidence="2" type="ORF">J9317_07515</name>
</gene>
<dbReference type="SMART" id="SM00052">
    <property type="entry name" value="EAL"/>
    <property type="match status" value="1"/>
</dbReference>
<reference evidence="2 3" key="1">
    <citation type="submission" date="2021-04" db="EMBL/GenBank/DDBJ databases">
        <title>Metabacillus sp. strain KIGAM252 whole genome sequence.</title>
        <authorList>
            <person name="Seo M.-J."/>
            <person name="Cho E.-S."/>
            <person name="Hwang C.Y."/>
            <person name="Yoon D.J."/>
        </authorList>
    </citation>
    <scope>NUCLEOTIDE SEQUENCE [LARGE SCALE GENOMIC DNA]</scope>
    <source>
        <strain evidence="2 3">KIGAM252</strain>
    </source>
</reference>
<organism evidence="2 3">
    <name type="scientific">Metabacillus flavus</name>
    <dbReference type="NCBI Taxonomy" id="2823519"/>
    <lineage>
        <taxon>Bacteria</taxon>
        <taxon>Bacillati</taxon>
        <taxon>Bacillota</taxon>
        <taxon>Bacilli</taxon>
        <taxon>Bacillales</taxon>
        <taxon>Bacillaceae</taxon>
        <taxon>Metabacillus</taxon>
    </lineage>
</organism>
<dbReference type="Gene3D" id="3.20.20.450">
    <property type="entry name" value="EAL domain"/>
    <property type="match status" value="1"/>
</dbReference>
<dbReference type="CDD" id="cd01948">
    <property type="entry name" value="EAL"/>
    <property type="match status" value="1"/>
</dbReference>
<dbReference type="Proteomes" id="UP000682403">
    <property type="component" value="Unassembled WGS sequence"/>
</dbReference>
<protein>
    <submittedName>
        <fullName evidence="2">EAL domain-containing protein</fullName>
    </submittedName>
</protein>
<dbReference type="InterPro" id="IPR001633">
    <property type="entry name" value="EAL_dom"/>
</dbReference>
<dbReference type="Pfam" id="PF00563">
    <property type="entry name" value="EAL"/>
    <property type="match status" value="1"/>
</dbReference>
<dbReference type="PROSITE" id="PS50883">
    <property type="entry name" value="EAL"/>
    <property type="match status" value="1"/>
</dbReference>
<comment type="caution">
    <text evidence="2">The sequence shown here is derived from an EMBL/GenBank/DDBJ whole genome shotgun (WGS) entry which is preliminary data.</text>
</comment>
<dbReference type="SUPFAM" id="SSF141868">
    <property type="entry name" value="EAL domain-like"/>
    <property type="match status" value="1"/>
</dbReference>
<keyword evidence="3" id="KW-1185">Reference proteome</keyword>
<dbReference type="RefSeq" id="WP_211557541.1">
    <property type="nucleotide sequence ID" value="NZ_JAGVRK010000001.1"/>
</dbReference>
<evidence type="ECO:0000259" key="1">
    <source>
        <dbReference type="PROSITE" id="PS50883"/>
    </source>
</evidence>
<dbReference type="InterPro" id="IPR035919">
    <property type="entry name" value="EAL_sf"/>
</dbReference>
<name>A0ABS5LDD2_9BACI</name>
<dbReference type="PANTHER" id="PTHR33121:SF15">
    <property type="entry name" value="BLUE LIGHT- AND TEMPERATURE-REGULATED ANTIREPRESSOR BLUF"/>
    <property type="match status" value="1"/>
</dbReference>
<evidence type="ECO:0000313" key="3">
    <source>
        <dbReference type="Proteomes" id="UP000682403"/>
    </source>
</evidence>
<proteinExistence type="predicted"/>
<accession>A0ABS5LDD2</accession>
<dbReference type="PANTHER" id="PTHR33121">
    <property type="entry name" value="CYCLIC DI-GMP PHOSPHODIESTERASE PDEF"/>
    <property type="match status" value="1"/>
</dbReference>